<reference evidence="1 2" key="1">
    <citation type="submission" date="2012-09" db="EMBL/GenBank/DDBJ databases">
        <title>Genome Sequence of alkane-degrading Bacterium Alcanivorax jadensis T9.</title>
        <authorList>
            <person name="Lai Q."/>
            <person name="Shao Z."/>
        </authorList>
    </citation>
    <scope>NUCLEOTIDE SEQUENCE [LARGE SCALE GENOMIC DNA]</scope>
    <source>
        <strain evidence="1 2">T9</strain>
    </source>
</reference>
<evidence type="ECO:0000313" key="2">
    <source>
        <dbReference type="Proteomes" id="UP000029443"/>
    </source>
</evidence>
<dbReference type="RefSeq" id="WP_052042596.1">
    <property type="nucleotide sequence ID" value="NZ_ARXU01000004.1"/>
</dbReference>
<accession>A0ABR4WDD9</accession>
<comment type="caution">
    <text evidence="1">The sequence shown here is derived from an EMBL/GenBank/DDBJ whole genome shotgun (WGS) entry which is preliminary data.</text>
</comment>
<protein>
    <recommendedName>
        <fullName evidence="3">DUF1853 family protein</fullName>
    </recommendedName>
</protein>
<evidence type="ECO:0008006" key="3">
    <source>
        <dbReference type="Google" id="ProtNLM"/>
    </source>
</evidence>
<evidence type="ECO:0000313" key="1">
    <source>
        <dbReference type="EMBL" id="KGD61501.1"/>
    </source>
</evidence>
<gene>
    <name evidence="1" type="ORF">T9A_01450</name>
</gene>
<name>A0ABR4WDD9_9GAMM</name>
<proteinExistence type="predicted"/>
<keyword evidence="2" id="KW-1185">Reference proteome</keyword>
<dbReference type="Proteomes" id="UP000029443">
    <property type="component" value="Unassembled WGS sequence"/>
</dbReference>
<dbReference type="EMBL" id="ARXU01000004">
    <property type="protein sequence ID" value="KGD61501.1"/>
    <property type="molecule type" value="Genomic_DNA"/>
</dbReference>
<organism evidence="1 2">
    <name type="scientific">Alcanivorax jadensis T9</name>
    <dbReference type="NCBI Taxonomy" id="1177181"/>
    <lineage>
        <taxon>Bacteria</taxon>
        <taxon>Pseudomonadati</taxon>
        <taxon>Pseudomonadota</taxon>
        <taxon>Gammaproteobacteria</taxon>
        <taxon>Oceanospirillales</taxon>
        <taxon>Alcanivoracaceae</taxon>
        <taxon>Alcanivorax</taxon>
    </lineage>
</organism>
<sequence>MTTASHTPAGLLRWLVEAPSLLPCPSPCRDAGELLKREYQLDPGLPERASLRLQAHTPARRLGLMFEQWVSAMVDASNNLERIASNLPFRHQGRTLGELDLLVRDHLDGKLWHWELALKFYLGTEQAWFGPNSHDTLDRKARHLFDQQLPRSSMPEVRTQLAEQGWQPDGTALLSRGRLFYRQHTPTSGQQPHPGHERGWWLPSDALDDGEWSIVERPYWPCPFMSDKSTTLIATPTLIDYVETRQRPLMVTQRHRDTPGFIVPVSWPNT</sequence>
<dbReference type="Pfam" id="PF08907">
    <property type="entry name" value="DUF1853"/>
    <property type="match status" value="1"/>
</dbReference>
<dbReference type="InterPro" id="IPR015003">
    <property type="entry name" value="DUF1853"/>
</dbReference>